<evidence type="ECO:0000256" key="1">
    <source>
        <dbReference type="SAM" id="Phobius"/>
    </source>
</evidence>
<proteinExistence type="predicted"/>
<evidence type="ECO:0000313" key="2">
    <source>
        <dbReference type="EMBL" id="SNT33492.1"/>
    </source>
</evidence>
<name>A0A239LU54_9BURK</name>
<organism evidence="2 3">
    <name type="scientific">Noviherbaspirillum humi</name>
    <dbReference type="NCBI Taxonomy" id="1688639"/>
    <lineage>
        <taxon>Bacteria</taxon>
        <taxon>Pseudomonadati</taxon>
        <taxon>Pseudomonadota</taxon>
        <taxon>Betaproteobacteria</taxon>
        <taxon>Burkholderiales</taxon>
        <taxon>Oxalobacteraceae</taxon>
        <taxon>Noviherbaspirillum</taxon>
    </lineage>
</organism>
<keyword evidence="3" id="KW-1185">Reference proteome</keyword>
<protein>
    <submittedName>
        <fullName evidence="2">Uncharacterized protein</fullName>
    </submittedName>
</protein>
<evidence type="ECO:0000313" key="3">
    <source>
        <dbReference type="Proteomes" id="UP000198284"/>
    </source>
</evidence>
<keyword evidence="1" id="KW-0812">Transmembrane</keyword>
<keyword evidence="1" id="KW-1133">Transmembrane helix</keyword>
<dbReference type="EMBL" id="FZOT01000026">
    <property type="protein sequence ID" value="SNT33492.1"/>
    <property type="molecule type" value="Genomic_DNA"/>
</dbReference>
<keyword evidence="1" id="KW-0472">Membrane</keyword>
<gene>
    <name evidence="2" type="ORF">SAMN06265795_12626</name>
</gene>
<reference evidence="2 3" key="1">
    <citation type="submission" date="2017-06" db="EMBL/GenBank/DDBJ databases">
        <authorList>
            <person name="Kim H.J."/>
            <person name="Triplett B.A."/>
        </authorList>
    </citation>
    <scope>NUCLEOTIDE SEQUENCE [LARGE SCALE GENOMIC DNA]</scope>
    <source>
        <strain evidence="2 3">U15</strain>
    </source>
</reference>
<sequence length="32" mass="3197">MNALKTFVSGLLCGAAMFVPMAIGLLSKAGAL</sequence>
<accession>A0A239LU54</accession>
<feature type="transmembrane region" description="Helical" evidence="1">
    <location>
        <begin position="6"/>
        <end position="26"/>
    </location>
</feature>
<dbReference type="Proteomes" id="UP000198284">
    <property type="component" value="Unassembled WGS sequence"/>
</dbReference>
<dbReference type="AlphaFoldDB" id="A0A239LU54"/>